<gene>
    <name evidence="5" type="ORF">GCM10007173_04290</name>
</gene>
<dbReference type="InterPro" id="IPR038261">
    <property type="entry name" value="GPP34-like_sf"/>
</dbReference>
<evidence type="ECO:0008006" key="7">
    <source>
        <dbReference type="Google" id="ProtNLM"/>
    </source>
</evidence>
<keyword evidence="3" id="KW-0446">Lipid-binding</keyword>
<evidence type="ECO:0000256" key="4">
    <source>
        <dbReference type="ARBA" id="ARBA00023136"/>
    </source>
</evidence>
<keyword evidence="2" id="KW-0333">Golgi apparatus</keyword>
<dbReference type="EMBL" id="BMKX01000001">
    <property type="protein sequence ID" value="GGJ48824.1"/>
    <property type="molecule type" value="Genomic_DNA"/>
</dbReference>
<dbReference type="Pfam" id="PF05719">
    <property type="entry name" value="GPP34"/>
    <property type="match status" value="1"/>
</dbReference>
<comment type="subcellular location">
    <subcellularLocation>
        <location evidence="1">Golgi apparatus membrane</location>
        <topology evidence="1">Peripheral membrane protein</topology>
        <orientation evidence="1">Cytoplasmic side</orientation>
    </subcellularLocation>
</comment>
<dbReference type="Proteomes" id="UP000606115">
    <property type="component" value="Unassembled WGS sequence"/>
</dbReference>
<evidence type="ECO:0000256" key="3">
    <source>
        <dbReference type="ARBA" id="ARBA00023121"/>
    </source>
</evidence>
<dbReference type="RefSeq" id="WP_188683310.1">
    <property type="nucleotide sequence ID" value="NZ_JBHLUT010000002.1"/>
</dbReference>
<organism evidence="5 6">
    <name type="scientific">Glutamicibacter ardleyensis</name>
    <dbReference type="NCBI Taxonomy" id="225894"/>
    <lineage>
        <taxon>Bacteria</taxon>
        <taxon>Bacillati</taxon>
        <taxon>Actinomycetota</taxon>
        <taxon>Actinomycetes</taxon>
        <taxon>Micrococcales</taxon>
        <taxon>Micrococcaceae</taxon>
        <taxon>Glutamicibacter</taxon>
    </lineage>
</organism>
<evidence type="ECO:0000313" key="6">
    <source>
        <dbReference type="Proteomes" id="UP000606115"/>
    </source>
</evidence>
<accession>A0ABQ2D879</accession>
<evidence type="ECO:0000256" key="2">
    <source>
        <dbReference type="ARBA" id="ARBA00023034"/>
    </source>
</evidence>
<evidence type="ECO:0000313" key="5">
    <source>
        <dbReference type="EMBL" id="GGJ48824.1"/>
    </source>
</evidence>
<name>A0ABQ2D879_9MICC</name>
<dbReference type="Gene3D" id="1.10.3630.10">
    <property type="entry name" value="yeast vps74-n-term truncation variant domain like"/>
    <property type="match status" value="1"/>
</dbReference>
<proteinExistence type="predicted"/>
<reference evidence="6" key="1">
    <citation type="journal article" date="2019" name="Int. J. Syst. Evol. Microbiol.">
        <title>The Global Catalogue of Microorganisms (GCM) 10K type strain sequencing project: providing services to taxonomists for standard genome sequencing and annotation.</title>
        <authorList>
            <consortium name="The Broad Institute Genomics Platform"/>
            <consortium name="The Broad Institute Genome Sequencing Center for Infectious Disease"/>
            <person name="Wu L."/>
            <person name="Ma J."/>
        </authorList>
    </citation>
    <scope>NUCLEOTIDE SEQUENCE [LARGE SCALE GENOMIC DNA]</scope>
    <source>
        <strain evidence="6">CGMCC 1.3685</strain>
    </source>
</reference>
<comment type="caution">
    <text evidence="5">The sequence shown here is derived from an EMBL/GenBank/DDBJ whole genome shotgun (WGS) entry which is preliminary data.</text>
</comment>
<evidence type="ECO:0000256" key="1">
    <source>
        <dbReference type="ARBA" id="ARBA00004255"/>
    </source>
</evidence>
<keyword evidence="6" id="KW-1185">Reference proteome</keyword>
<dbReference type="InterPro" id="IPR008628">
    <property type="entry name" value="GPP34-like"/>
</dbReference>
<keyword evidence="4" id="KW-0472">Membrane</keyword>
<protein>
    <recommendedName>
        <fullName evidence="7">GPP34 family phosphoprotein</fullName>
    </recommendedName>
</protein>
<sequence>MLISEMLYLLLTKDDGQPETVMSSYKYGMNSAILADLILAGRIGLTDDPNPRITLVGAGPIADPVLEHSLDKLEGKDGINLDSAVAINGLCNIRLVTDSLAKQGIVEYGERGLLGLGKAPVRVLNGQLERQFRSGLSLVLQSQREAATHEATLLSIIHGMGVLQQVLAEEIEPLGVERAQARIREVATDSRAGDAVRKAVATMNEAVTKNTILPGAS</sequence>